<dbReference type="Proteomes" id="UP000621799">
    <property type="component" value="Unassembled WGS sequence"/>
</dbReference>
<evidence type="ECO:0000313" key="1">
    <source>
        <dbReference type="EMBL" id="MBE9041062.1"/>
    </source>
</evidence>
<gene>
    <name evidence="1" type="ORF">IQ235_09750</name>
</gene>
<comment type="caution">
    <text evidence="1">The sequence shown here is derived from an EMBL/GenBank/DDBJ whole genome shotgun (WGS) entry which is preliminary data.</text>
</comment>
<proteinExistence type="predicted"/>
<name>A0A928Z741_9CYAN</name>
<dbReference type="RefSeq" id="WP_264321291.1">
    <property type="nucleotide sequence ID" value="NZ_JADEXN010000146.1"/>
</dbReference>
<sequence length="45" mass="4964">MFGIRPEKQPTAGKTGFARSILTFETSGTFVRSSFVGSENRPDRV</sequence>
<keyword evidence="2" id="KW-1185">Reference proteome</keyword>
<dbReference type="EMBL" id="JADEXN010000146">
    <property type="protein sequence ID" value="MBE9041062.1"/>
    <property type="molecule type" value="Genomic_DNA"/>
</dbReference>
<dbReference type="AlphaFoldDB" id="A0A928Z741"/>
<organism evidence="1 2">
    <name type="scientific">Zarconia navalis LEGE 11467</name>
    <dbReference type="NCBI Taxonomy" id="1828826"/>
    <lineage>
        <taxon>Bacteria</taxon>
        <taxon>Bacillati</taxon>
        <taxon>Cyanobacteriota</taxon>
        <taxon>Cyanophyceae</taxon>
        <taxon>Oscillatoriophycideae</taxon>
        <taxon>Oscillatoriales</taxon>
        <taxon>Oscillatoriales incertae sedis</taxon>
        <taxon>Zarconia</taxon>
        <taxon>Zarconia navalis</taxon>
    </lineage>
</organism>
<evidence type="ECO:0000313" key="2">
    <source>
        <dbReference type="Proteomes" id="UP000621799"/>
    </source>
</evidence>
<accession>A0A928Z741</accession>
<reference evidence="1" key="1">
    <citation type="submission" date="2020-10" db="EMBL/GenBank/DDBJ databases">
        <authorList>
            <person name="Castelo-Branco R."/>
            <person name="Eusebio N."/>
            <person name="Adriana R."/>
            <person name="Vieira A."/>
            <person name="Brugerolle De Fraissinette N."/>
            <person name="Rezende De Castro R."/>
            <person name="Schneider M.P."/>
            <person name="Vasconcelos V."/>
            <person name="Leao P.N."/>
        </authorList>
    </citation>
    <scope>NUCLEOTIDE SEQUENCE</scope>
    <source>
        <strain evidence="1">LEGE 11467</strain>
    </source>
</reference>
<protein>
    <submittedName>
        <fullName evidence="1">Uncharacterized protein</fullName>
    </submittedName>
</protein>